<evidence type="ECO:0000313" key="3">
    <source>
        <dbReference type="EMBL" id="MBC9929025.1"/>
    </source>
</evidence>
<evidence type="ECO:0000259" key="2">
    <source>
        <dbReference type="Pfam" id="PF14534"/>
    </source>
</evidence>
<evidence type="ECO:0000313" key="4">
    <source>
        <dbReference type="Proteomes" id="UP000659124"/>
    </source>
</evidence>
<sequence>MKKIALIICINILATAAFAQNKDIDAVKAVLKEYNNAIEKLDVAGTEKLFTSDSKIYESGGSEGNYAHYLEHHLSPELKSFKVFKFNEYKIDVQLNSNYAFTTETYNYVIILAKDNAEVKRKGVATSVLKKENGTWKIMINHNSSRK</sequence>
<dbReference type="EMBL" id="JACVFC010000001">
    <property type="protein sequence ID" value="MBC9929025.1"/>
    <property type="molecule type" value="Genomic_DNA"/>
</dbReference>
<organism evidence="3 4">
    <name type="scientific">Chitinophaga qingshengii</name>
    <dbReference type="NCBI Taxonomy" id="1569794"/>
    <lineage>
        <taxon>Bacteria</taxon>
        <taxon>Pseudomonadati</taxon>
        <taxon>Bacteroidota</taxon>
        <taxon>Chitinophagia</taxon>
        <taxon>Chitinophagales</taxon>
        <taxon>Chitinophagaceae</taxon>
        <taxon>Chitinophaga</taxon>
    </lineage>
</organism>
<feature type="signal peptide" evidence="1">
    <location>
        <begin position="1"/>
        <end position="19"/>
    </location>
</feature>
<keyword evidence="1" id="KW-0732">Signal</keyword>
<dbReference type="RefSeq" id="WP_188086178.1">
    <property type="nucleotide sequence ID" value="NZ_JACVFC010000001.1"/>
</dbReference>
<dbReference type="SUPFAM" id="SSF54427">
    <property type="entry name" value="NTF2-like"/>
    <property type="match status" value="1"/>
</dbReference>
<feature type="chain" id="PRO_5045950753" evidence="1">
    <location>
        <begin position="20"/>
        <end position="147"/>
    </location>
</feature>
<dbReference type="InterPro" id="IPR027843">
    <property type="entry name" value="DUF4440"/>
</dbReference>
<proteinExistence type="predicted"/>
<reference evidence="3 4" key="1">
    <citation type="submission" date="2020-09" db="EMBL/GenBank/DDBJ databases">
        <title>Genome sequences of type strains of Chitinophaga qingshengii and Chitinophaga varians.</title>
        <authorList>
            <person name="Kittiwongwattana C."/>
        </authorList>
    </citation>
    <scope>NUCLEOTIDE SEQUENCE [LARGE SCALE GENOMIC DNA]</scope>
    <source>
        <strain evidence="3 4">JCM 30026</strain>
    </source>
</reference>
<dbReference type="Proteomes" id="UP000659124">
    <property type="component" value="Unassembled WGS sequence"/>
</dbReference>
<gene>
    <name evidence="3" type="ORF">ICL07_01485</name>
</gene>
<evidence type="ECO:0000256" key="1">
    <source>
        <dbReference type="SAM" id="SignalP"/>
    </source>
</evidence>
<dbReference type="InterPro" id="IPR032710">
    <property type="entry name" value="NTF2-like_dom_sf"/>
</dbReference>
<comment type="caution">
    <text evidence="3">The sequence shown here is derived from an EMBL/GenBank/DDBJ whole genome shotgun (WGS) entry which is preliminary data.</text>
</comment>
<keyword evidence="4" id="KW-1185">Reference proteome</keyword>
<feature type="domain" description="DUF4440" evidence="2">
    <location>
        <begin position="27"/>
        <end position="138"/>
    </location>
</feature>
<accession>A0ABR7TGF1</accession>
<dbReference type="Pfam" id="PF14534">
    <property type="entry name" value="DUF4440"/>
    <property type="match status" value="1"/>
</dbReference>
<name>A0ABR7TGF1_9BACT</name>
<protein>
    <submittedName>
        <fullName evidence="3">Nuclear transport factor 2 family protein</fullName>
    </submittedName>
</protein>
<dbReference type="Gene3D" id="3.10.450.50">
    <property type="match status" value="1"/>
</dbReference>